<dbReference type="Gene3D" id="3.30.450.20">
    <property type="entry name" value="PAS domain"/>
    <property type="match status" value="1"/>
</dbReference>
<dbReference type="SUPFAM" id="SSF55785">
    <property type="entry name" value="PYP-like sensor domain (PAS domain)"/>
    <property type="match status" value="1"/>
</dbReference>
<dbReference type="SMART" id="SM00052">
    <property type="entry name" value="EAL"/>
    <property type="match status" value="1"/>
</dbReference>
<dbReference type="PROSITE" id="PS50883">
    <property type="entry name" value="EAL"/>
    <property type="match status" value="1"/>
</dbReference>
<evidence type="ECO:0000313" key="5">
    <source>
        <dbReference type="EMBL" id="AYN21666.1"/>
    </source>
</evidence>
<dbReference type="EMBL" id="CP032153">
    <property type="protein sequence ID" value="AYN21666.1"/>
    <property type="molecule type" value="Genomic_DNA"/>
</dbReference>
<dbReference type="NCBIfam" id="TIGR00254">
    <property type="entry name" value="GGDEF"/>
    <property type="match status" value="1"/>
</dbReference>
<dbReference type="InterPro" id="IPR035965">
    <property type="entry name" value="PAS-like_dom_sf"/>
</dbReference>
<dbReference type="SUPFAM" id="SSF55073">
    <property type="entry name" value="Nucleotide cyclase"/>
    <property type="match status" value="1"/>
</dbReference>
<organism evidence="5 6">
    <name type="scientific">Alcaligenes aquatilis</name>
    <dbReference type="NCBI Taxonomy" id="323284"/>
    <lineage>
        <taxon>Bacteria</taxon>
        <taxon>Pseudomonadati</taxon>
        <taxon>Pseudomonadota</taxon>
        <taxon>Betaproteobacteria</taxon>
        <taxon>Burkholderiales</taxon>
        <taxon>Alcaligenaceae</taxon>
        <taxon>Alcaligenes</taxon>
    </lineage>
</organism>
<dbReference type="Pfam" id="PF13426">
    <property type="entry name" value="PAS_9"/>
    <property type="match status" value="1"/>
</dbReference>
<dbReference type="PROSITE" id="PS50113">
    <property type="entry name" value="PAC"/>
    <property type="match status" value="1"/>
</dbReference>
<dbReference type="InterPro" id="IPR001610">
    <property type="entry name" value="PAC"/>
</dbReference>
<dbReference type="RefSeq" id="WP_121739377.1">
    <property type="nucleotide sequence ID" value="NZ_CP032153.1"/>
</dbReference>
<dbReference type="SMART" id="SM00065">
    <property type="entry name" value="GAF"/>
    <property type="match status" value="1"/>
</dbReference>
<dbReference type="Pfam" id="PF00563">
    <property type="entry name" value="EAL"/>
    <property type="match status" value="1"/>
</dbReference>
<protein>
    <submittedName>
        <fullName evidence="5">EAL domain-containing protein</fullName>
    </submittedName>
</protein>
<dbReference type="InterPro" id="IPR000700">
    <property type="entry name" value="PAS-assoc_C"/>
</dbReference>
<dbReference type="InterPro" id="IPR000160">
    <property type="entry name" value="GGDEF_dom"/>
</dbReference>
<dbReference type="PROSITE" id="PS50112">
    <property type="entry name" value="PAS"/>
    <property type="match status" value="1"/>
</dbReference>
<dbReference type="InterPro" id="IPR029787">
    <property type="entry name" value="Nucleotide_cyclase"/>
</dbReference>
<dbReference type="InterPro" id="IPR001633">
    <property type="entry name" value="EAL_dom"/>
</dbReference>
<dbReference type="Pfam" id="PF01590">
    <property type="entry name" value="GAF"/>
    <property type="match status" value="1"/>
</dbReference>
<feature type="domain" description="PAC" evidence="2">
    <location>
        <begin position="250"/>
        <end position="300"/>
    </location>
</feature>
<dbReference type="Gene3D" id="3.30.70.270">
    <property type="match status" value="1"/>
</dbReference>
<feature type="domain" description="EAL" evidence="3">
    <location>
        <begin position="469"/>
        <end position="722"/>
    </location>
</feature>
<evidence type="ECO:0000259" key="3">
    <source>
        <dbReference type="PROSITE" id="PS50883"/>
    </source>
</evidence>
<sequence>MKSLSSPVPVEENRRLRILAEYKLLDTPPTEEFDRLVNLAARLFKVPIALISLIDRDRQFFKARVGLDLRETRRADSFCTTTILSNDILLVPDALNAPHFAPNPLVTKPPHVRFYAGKPLLAPTGERLGTVCLMDTEPRHVFTETDRANLSDLATLVMARMEAHRLEQTKSDSKARFENIAATSPDAIICSDEHGRITFWNRSAEKIFGYLADETLNQPGSIILPDNWRKVYETELLRLRQGERMKLADRTIELSALRKDGTEFPAEFSLSTWVEADTTHIGAIVRDITERRHHEERLFQLASLDALTNLANREMWRARLAQTLANETPATILLIELDDFKEINDTFGHSAGDAALKHIAQQLTSIFPNAIKLARFGGDEFMALLPGNGVQAARRAAQTLINVFATPYNFAGQSFDTSISIGVVLAPTHGTSAEDILSAADLALYKAKSSGKGYYEVFSPALREVAVARRSFERELRLAFENDEFELFYQPQVSTHTRQLTGAEALIRWNHPTRGLLTPLSFIDVLNEKPSAPAIGEWILQTACRQAVRWQATIPDFRISVNLFEAQLRTNRLLYTINALLAETGLPASSLELEIVETSLLRNEAVTKHLFRGLRNIGVGLAFDDYGTGYASLSLLKTYPVSRLKIDRSFIHHVYEYAGNAALVKAIIYLAKNFGLDVIAEGVETEEQFVFLKNNECPEIQGYLFGRPVSAETFTAQFIEHQGPLNFPHARQAVNAVSTEQLMTGRDGP</sequence>
<dbReference type="InterPro" id="IPR043128">
    <property type="entry name" value="Rev_trsase/Diguanyl_cyclase"/>
</dbReference>
<dbReference type="InterPro" id="IPR000014">
    <property type="entry name" value="PAS"/>
</dbReference>
<dbReference type="Gene3D" id="3.30.450.40">
    <property type="match status" value="1"/>
</dbReference>
<name>A0A3G2HWW6_9BURK</name>
<dbReference type="SMART" id="SM00091">
    <property type="entry name" value="PAS"/>
    <property type="match status" value="1"/>
</dbReference>
<dbReference type="PANTHER" id="PTHR44757">
    <property type="entry name" value="DIGUANYLATE CYCLASE DGCP"/>
    <property type="match status" value="1"/>
</dbReference>
<accession>A0A3G2HWW6</accession>
<feature type="domain" description="PAS" evidence="1">
    <location>
        <begin position="173"/>
        <end position="243"/>
    </location>
</feature>
<gene>
    <name evidence="5" type="ORF">D3M96_14685</name>
</gene>
<reference evidence="5 6" key="1">
    <citation type="submission" date="2018-09" db="EMBL/GenBank/DDBJ databases">
        <title>Complete genome sequence of the hydrocarbonoclastic bacterium Alcaligenes aquatilis QD168, isolated from a crude-oil polluted marine sediment of Central Chile.</title>
        <authorList>
            <person name="Duran R.E."/>
            <person name="Barra B."/>
            <person name="Salva-Serra F."/>
            <person name="Mendez V."/>
            <person name="Moore E.R.B."/>
            <person name="Seeger M."/>
        </authorList>
    </citation>
    <scope>NUCLEOTIDE SEQUENCE [LARGE SCALE GENOMIC DNA]</scope>
    <source>
        <strain evidence="5 6">QD168</strain>
    </source>
</reference>
<dbReference type="InterPro" id="IPR003018">
    <property type="entry name" value="GAF"/>
</dbReference>
<dbReference type="PANTHER" id="PTHR44757:SF2">
    <property type="entry name" value="BIOFILM ARCHITECTURE MAINTENANCE PROTEIN MBAA"/>
    <property type="match status" value="1"/>
</dbReference>
<dbReference type="SUPFAM" id="SSF141868">
    <property type="entry name" value="EAL domain-like"/>
    <property type="match status" value="1"/>
</dbReference>
<dbReference type="AlphaFoldDB" id="A0A3G2HWW6"/>
<feature type="domain" description="GGDEF" evidence="4">
    <location>
        <begin position="328"/>
        <end position="460"/>
    </location>
</feature>
<dbReference type="OrthoDB" id="9813903at2"/>
<dbReference type="Proteomes" id="UP000268070">
    <property type="component" value="Chromosome"/>
</dbReference>
<evidence type="ECO:0000259" key="1">
    <source>
        <dbReference type="PROSITE" id="PS50112"/>
    </source>
</evidence>
<dbReference type="InterPro" id="IPR052155">
    <property type="entry name" value="Biofilm_reg_signaling"/>
</dbReference>
<dbReference type="SUPFAM" id="SSF55781">
    <property type="entry name" value="GAF domain-like"/>
    <property type="match status" value="1"/>
</dbReference>
<evidence type="ECO:0000313" key="6">
    <source>
        <dbReference type="Proteomes" id="UP000268070"/>
    </source>
</evidence>
<dbReference type="InterPro" id="IPR035919">
    <property type="entry name" value="EAL_sf"/>
</dbReference>
<proteinExistence type="predicted"/>
<dbReference type="CDD" id="cd01949">
    <property type="entry name" value="GGDEF"/>
    <property type="match status" value="1"/>
</dbReference>
<dbReference type="CDD" id="cd01948">
    <property type="entry name" value="EAL"/>
    <property type="match status" value="1"/>
</dbReference>
<dbReference type="InterPro" id="IPR029016">
    <property type="entry name" value="GAF-like_dom_sf"/>
</dbReference>
<evidence type="ECO:0000259" key="2">
    <source>
        <dbReference type="PROSITE" id="PS50113"/>
    </source>
</evidence>
<dbReference type="KEGG" id="aaqu:D3M96_14685"/>
<dbReference type="CDD" id="cd00130">
    <property type="entry name" value="PAS"/>
    <property type="match status" value="1"/>
</dbReference>
<dbReference type="Gene3D" id="3.20.20.450">
    <property type="entry name" value="EAL domain"/>
    <property type="match status" value="1"/>
</dbReference>
<dbReference type="SMART" id="SM00267">
    <property type="entry name" value="GGDEF"/>
    <property type="match status" value="1"/>
</dbReference>
<evidence type="ECO:0000259" key="4">
    <source>
        <dbReference type="PROSITE" id="PS50887"/>
    </source>
</evidence>
<dbReference type="NCBIfam" id="TIGR00229">
    <property type="entry name" value="sensory_box"/>
    <property type="match status" value="1"/>
</dbReference>
<dbReference type="Pfam" id="PF00990">
    <property type="entry name" value="GGDEF"/>
    <property type="match status" value="1"/>
</dbReference>
<dbReference type="SMART" id="SM00086">
    <property type="entry name" value="PAC"/>
    <property type="match status" value="1"/>
</dbReference>
<dbReference type="PROSITE" id="PS50887">
    <property type="entry name" value="GGDEF"/>
    <property type="match status" value="1"/>
</dbReference>